<dbReference type="InterPro" id="IPR051049">
    <property type="entry name" value="Dienelactone_hydrolase-like"/>
</dbReference>
<feature type="domain" description="Dienelactone hydrolase" evidence="1">
    <location>
        <begin position="17"/>
        <end position="201"/>
    </location>
</feature>
<sequence>MHGATGSGIEGVAMAEVAVFHSVLGIRRGIDDAAQRLRDTGHDVSVVDQYDGRSFDDYEIAGAFVADIGFPELMRRALDGVEGLSDGFVALGFSNGGGMATHVALHRRVSRAILCSGALPLEMLGADHWPDRVPVQIHYSDDDPFKKDGSVESVMRSVTDAGASAEYFRYPGRGHLFTDVDLVDEFDPVAAEQLWQHVDRFIG</sequence>
<dbReference type="PANTHER" id="PTHR46623">
    <property type="entry name" value="CARBOXYMETHYLENEBUTENOLIDASE-RELATED"/>
    <property type="match status" value="1"/>
</dbReference>
<dbReference type="SUPFAM" id="SSF53474">
    <property type="entry name" value="alpha/beta-Hydrolases"/>
    <property type="match status" value="1"/>
</dbReference>
<proteinExistence type="predicted"/>
<name>A0ABQ1V7Z3_9NOCA</name>
<dbReference type="InterPro" id="IPR002925">
    <property type="entry name" value="Dienelactn_hydro"/>
</dbReference>
<gene>
    <name evidence="2" type="ORF">GCM10007298_43900</name>
</gene>
<accession>A0ABQ1V7Z3</accession>
<organism evidence="2 3">
    <name type="scientific">Williamsia phyllosphaerae</name>
    <dbReference type="NCBI Taxonomy" id="885042"/>
    <lineage>
        <taxon>Bacteria</taxon>
        <taxon>Bacillati</taxon>
        <taxon>Actinomycetota</taxon>
        <taxon>Actinomycetes</taxon>
        <taxon>Mycobacteriales</taxon>
        <taxon>Nocardiaceae</taxon>
        <taxon>Williamsia</taxon>
    </lineage>
</organism>
<keyword evidence="3" id="KW-1185">Reference proteome</keyword>
<evidence type="ECO:0000259" key="1">
    <source>
        <dbReference type="Pfam" id="PF01738"/>
    </source>
</evidence>
<dbReference type="PANTHER" id="PTHR46623:SF6">
    <property type="entry name" value="ALPHA_BETA-HYDROLASES SUPERFAMILY PROTEIN"/>
    <property type="match status" value="1"/>
</dbReference>
<dbReference type="GO" id="GO:0016787">
    <property type="term" value="F:hydrolase activity"/>
    <property type="evidence" value="ECO:0007669"/>
    <property type="project" value="UniProtKB-KW"/>
</dbReference>
<protein>
    <submittedName>
        <fullName evidence="2">Dienelactone hydrolase</fullName>
    </submittedName>
</protein>
<evidence type="ECO:0000313" key="3">
    <source>
        <dbReference type="Proteomes" id="UP000632454"/>
    </source>
</evidence>
<dbReference type="Proteomes" id="UP000632454">
    <property type="component" value="Unassembled WGS sequence"/>
</dbReference>
<dbReference type="Pfam" id="PF01738">
    <property type="entry name" value="DLH"/>
    <property type="match status" value="1"/>
</dbReference>
<evidence type="ECO:0000313" key="2">
    <source>
        <dbReference type="EMBL" id="GGF43456.1"/>
    </source>
</evidence>
<dbReference type="EMBL" id="BMCS01000003">
    <property type="protein sequence ID" value="GGF43456.1"/>
    <property type="molecule type" value="Genomic_DNA"/>
</dbReference>
<keyword evidence="2" id="KW-0378">Hydrolase</keyword>
<comment type="caution">
    <text evidence="2">The sequence shown here is derived from an EMBL/GenBank/DDBJ whole genome shotgun (WGS) entry which is preliminary data.</text>
</comment>
<dbReference type="Gene3D" id="3.40.50.1820">
    <property type="entry name" value="alpha/beta hydrolase"/>
    <property type="match status" value="1"/>
</dbReference>
<reference evidence="3" key="1">
    <citation type="journal article" date="2019" name="Int. J. Syst. Evol. Microbiol.">
        <title>The Global Catalogue of Microorganisms (GCM) 10K type strain sequencing project: providing services to taxonomists for standard genome sequencing and annotation.</title>
        <authorList>
            <consortium name="The Broad Institute Genomics Platform"/>
            <consortium name="The Broad Institute Genome Sequencing Center for Infectious Disease"/>
            <person name="Wu L."/>
            <person name="Ma J."/>
        </authorList>
    </citation>
    <scope>NUCLEOTIDE SEQUENCE [LARGE SCALE GENOMIC DNA]</scope>
    <source>
        <strain evidence="3">CCM 7855</strain>
    </source>
</reference>
<dbReference type="InterPro" id="IPR029058">
    <property type="entry name" value="AB_hydrolase_fold"/>
</dbReference>